<dbReference type="Proteomes" id="UP000177982">
    <property type="component" value="Unassembled WGS sequence"/>
</dbReference>
<evidence type="ECO:0000256" key="3">
    <source>
        <dbReference type="ARBA" id="ARBA00023274"/>
    </source>
</evidence>
<keyword evidence="2" id="KW-0689">Ribosomal protein</keyword>
<dbReference type="Gene3D" id="1.20.5.1150">
    <property type="entry name" value="Ribosomal protein S8"/>
    <property type="match status" value="1"/>
</dbReference>
<reference evidence="5 6" key="1">
    <citation type="journal article" date="2016" name="Nat. Commun.">
        <title>Thousands of microbial genomes shed light on interconnected biogeochemical processes in an aquifer system.</title>
        <authorList>
            <person name="Anantharaman K."/>
            <person name="Brown C.T."/>
            <person name="Hug L.A."/>
            <person name="Sharon I."/>
            <person name="Castelle C.J."/>
            <person name="Probst A.J."/>
            <person name="Thomas B.C."/>
            <person name="Singh A."/>
            <person name="Wilkins M.J."/>
            <person name="Karaoz U."/>
            <person name="Brodie E.L."/>
            <person name="Williams K.H."/>
            <person name="Hubbard S.S."/>
            <person name="Banfield J.F."/>
        </authorList>
    </citation>
    <scope>NUCLEOTIDE SEQUENCE [LARGE SCALE GENOMIC DNA]</scope>
</reference>
<evidence type="ECO:0000256" key="2">
    <source>
        <dbReference type="ARBA" id="ARBA00022980"/>
    </source>
</evidence>
<dbReference type="EMBL" id="MHQO01000031">
    <property type="protein sequence ID" value="OHA06408.1"/>
    <property type="molecule type" value="Genomic_DNA"/>
</dbReference>
<evidence type="ECO:0000256" key="4">
    <source>
        <dbReference type="ARBA" id="ARBA00035135"/>
    </source>
</evidence>
<comment type="similarity">
    <text evidence="1">Belongs to the bacterial ribosomal protein bS21 family.</text>
</comment>
<dbReference type="GO" id="GO:0006412">
    <property type="term" value="P:translation"/>
    <property type="evidence" value="ECO:0007669"/>
    <property type="project" value="InterPro"/>
</dbReference>
<dbReference type="InterPro" id="IPR001911">
    <property type="entry name" value="Ribosomal_bS21"/>
</dbReference>
<gene>
    <name evidence="5" type="ORF">A2934_03455</name>
</gene>
<dbReference type="GO" id="GO:1990904">
    <property type="term" value="C:ribonucleoprotein complex"/>
    <property type="evidence" value="ECO:0007669"/>
    <property type="project" value="UniProtKB-KW"/>
</dbReference>
<dbReference type="InterPro" id="IPR038380">
    <property type="entry name" value="Ribosomal_bS21_sf"/>
</dbReference>
<evidence type="ECO:0000313" key="6">
    <source>
        <dbReference type="Proteomes" id="UP000177982"/>
    </source>
</evidence>
<dbReference type="Pfam" id="PF01165">
    <property type="entry name" value="Ribosomal_S21"/>
    <property type="match status" value="1"/>
</dbReference>
<sequence>MFKFVIIRETMVYVIKKDKETSAAMLRRFSRMVQQSGVLLQARKSNYYKKRVSKTAKKASALRRLKAKRERERLIKLGKIK</sequence>
<dbReference type="GO" id="GO:0005840">
    <property type="term" value="C:ribosome"/>
    <property type="evidence" value="ECO:0007669"/>
    <property type="project" value="UniProtKB-KW"/>
</dbReference>
<name>A0A1G2L3Y4_9BACT</name>
<evidence type="ECO:0000256" key="1">
    <source>
        <dbReference type="ARBA" id="ARBA00006640"/>
    </source>
</evidence>
<organism evidence="5 6">
    <name type="scientific">Candidatus Sungbacteria bacterium RIFCSPLOWO2_01_FULL_47_10</name>
    <dbReference type="NCBI Taxonomy" id="1802276"/>
    <lineage>
        <taxon>Bacteria</taxon>
        <taxon>Candidatus Sungiibacteriota</taxon>
    </lineage>
</organism>
<dbReference type="GO" id="GO:0003735">
    <property type="term" value="F:structural constituent of ribosome"/>
    <property type="evidence" value="ECO:0007669"/>
    <property type="project" value="InterPro"/>
</dbReference>
<accession>A0A1G2L3Y4</accession>
<proteinExistence type="inferred from homology"/>
<comment type="caution">
    <text evidence="5">The sequence shown here is derived from an EMBL/GenBank/DDBJ whole genome shotgun (WGS) entry which is preliminary data.</text>
</comment>
<dbReference type="AlphaFoldDB" id="A0A1G2L3Y4"/>
<evidence type="ECO:0000313" key="5">
    <source>
        <dbReference type="EMBL" id="OHA06408.1"/>
    </source>
</evidence>
<keyword evidence="3" id="KW-0687">Ribonucleoprotein</keyword>
<protein>
    <recommendedName>
        <fullName evidence="4">Small ribosomal subunit protein bS21</fullName>
    </recommendedName>
</protein>